<gene>
    <name evidence="4" type="ORF">PACTADRAFT_48621</name>
</gene>
<proteinExistence type="predicted"/>
<dbReference type="InterPro" id="IPR053229">
    <property type="entry name" value="NADH-Q_oxidrdct_subunit"/>
</dbReference>
<protein>
    <recommendedName>
        <fullName evidence="6">NADH-ubiquinone oxidoreductase 21kDa subunit N-terminal domain-containing protein</fullName>
    </recommendedName>
</protein>
<evidence type="ECO:0000256" key="1">
    <source>
        <dbReference type="SAM" id="Phobius"/>
    </source>
</evidence>
<evidence type="ECO:0008006" key="6">
    <source>
        <dbReference type="Google" id="ProtNLM"/>
    </source>
</evidence>
<keyword evidence="1" id="KW-1133">Transmembrane helix</keyword>
<accession>A0A1E4TYK4</accession>
<keyword evidence="1" id="KW-0472">Membrane</keyword>
<feature type="domain" description="NADH-ubiquinone oxidoreductase 21kDa subunit C-terminal fungi" evidence="3">
    <location>
        <begin position="98"/>
        <end position="178"/>
    </location>
</feature>
<dbReference type="InterPro" id="IPR019721">
    <property type="entry name" value="NADH-UbQ_OxRdtase_su21_N"/>
</dbReference>
<dbReference type="OrthoDB" id="196140at2759"/>
<keyword evidence="5" id="KW-1185">Reference proteome</keyword>
<dbReference type="Pfam" id="PF10785">
    <property type="entry name" value="NADH-u_ox-rdase"/>
    <property type="match status" value="1"/>
</dbReference>
<feature type="domain" description="NADH-ubiquinone oxidoreductase 21kDa subunit N-terminal" evidence="2">
    <location>
        <begin position="3"/>
        <end position="89"/>
    </location>
</feature>
<dbReference type="AlphaFoldDB" id="A0A1E4TYK4"/>
<evidence type="ECO:0000313" key="4">
    <source>
        <dbReference type="EMBL" id="ODV96811.1"/>
    </source>
</evidence>
<dbReference type="EMBL" id="KV454012">
    <property type="protein sequence ID" value="ODV96811.1"/>
    <property type="molecule type" value="Genomic_DNA"/>
</dbReference>
<sequence>MESYELIDSDPSFNRVVRYMRFSDYASWIAGTAGAPGLLLLFEKLEPLEGKTFKMPAASLLRVSTTVGFIGGFLYAYSSSTKRFWGWTENSKEVSKDRYEVKKALSAKQSPWGKSRLSPYQQDMSSKNSQNSQLLLSIFPWFNFTSHQNHGIDLRKYYEVRQGEEKWGFELPPLEEVNDLAVGNQFKVYTNYP</sequence>
<evidence type="ECO:0000313" key="5">
    <source>
        <dbReference type="Proteomes" id="UP000094236"/>
    </source>
</evidence>
<dbReference type="STRING" id="669874.A0A1E4TYK4"/>
<evidence type="ECO:0000259" key="3">
    <source>
        <dbReference type="Pfam" id="PF12853"/>
    </source>
</evidence>
<dbReference type="PANTHER" id="PTHR34062">
    <property type="entry name" value="OXIDOREDUCTASE 21 KDA SUBUNIT, PUTATIVE (AFU_ORTHOLOGUE AFUA_4G04750)-RELATED"/>
    <property type="match status" value="1"/>
</dbReference>
<feature type="transmembrane region" description="Helical" evidence="1">
    <location>
        <begin position="57"/>
        <end position="77"/>
    </location>
</feature>
<keyword evidence="1" id="KW-0812">Transmembrane</keyword>
<evidence type="ECO:0000259" key="2">
    <source>
        <dbReference type="Pfam" id="PF10785"/>
    </source>
</evidence>
<organism evidence="4 5">
    <name type="scientific">Pachysolen tannophilus NRRL Y-2460</name>
    <dbReference type="NCBI Taxonomy" id="669874"/>
    <lineage>
        <taxon>Eukaryota</taxon>
        <taxon>Fungi</taxon>
        <taxon>Dikarya</taxon>
        <taxon>Ascomycota</taxon>
        <taxon>Saccharomycotina</taxon>
        <taxon>Pichiomycetes</taxon>
        <taxon>Pachysolenaceae</taxon>
        <taxon>Pachysolen</taxon>
    </lineage>
</organism>
<dbReference type="InterPro" id="IPR024549">
    <property type="entry name" value="NADH-UbQ_OxRdtase_su21_C_fun"/>
</dbReference>
<dbReference type="PANTHER" id="PTHR34062:SF1">
    <property type="entry name" value="NADH-UBIQUINONE OXIDOREDUCTASE 21KDA SUBUNIT N-TERMINAL DOMAIN-CONTAINING PROTEIN"/>
    <property type="match status" value="1"/>
</dbReference>
<dbReference type="Pfam" id="PF12853">
    <property type="entry name" value="NADH_u_ox_C"/>
    <property type="match status" value="1"/>
</dbReference>
<reference evidence="5" key="1">
    <citation type="submission" date="2016-05" db="EMBL/GenBank/DDBJ databases">
        <title>Comparative genomics of biotechnologically important yeasts.</title>
        <authorList>
            <consortium name="DOE Joint Genome Institute"/>
            <person name="Riley R."/>
            <person name="Haridas S."/>
            <person name="Wolfe K.H."/>
            <person name="Lopes M.R."/>
            <person name="Hittinger C.T."/>
            <person name="Goker M."/>
            <person name="Salamov A."/>
            <person name="Wisecaver J."/>
            <person name="Long T.M."/>
            <person name="Aerts A.L."/>
            <person name="Barry K."/>
            <person name="Choi C."/>
            <person name="Clum A."/>
            <person name="Coughlan A.Y."/>
            <person name="Deshpande S."/>
            <person name="Douglass A.P."/>
            <person name="Hanson S.J."/>
            <person name="Klenk H.-P."/>
            <person name="Labutti K."/>
            <person name="Lapidus A."/>
            <person name="Lindquist E."/>
            <person name="Lipzen A."/>
            <person name="Meier-Kolthoff J.P."/>
            <person name="Ohm R.A."/>
            <person name="Otillar R.P."/>
            <person name="Pangilinan J."/>
            <person name="Peng Y."/>
            <person name="Rokas A."/>
            <person name="Rosa C.A."/>
            <person name="Scheuner C."/>
            <person name="Sibirny A.A."/>
            <person name="Slot J.C."/>
            <person name="Stielow J.B."/>
            <person name="Sun H."/>
            <person name="Kurtzman C.P."/>
            <person name="Blackwell M."/>
            <person name="Grigoriev I.V."/>
            <person name="Jeffries T.W."/>
        </authorList>
    </citation>
    <scope>NUCLEOTIDE SEQUENCE [LARGE SCALE GENOMIC DNA]</scope>
    <source>
        <strain evidence="5">NRRL Y-2460</strain>
    </source>
</reference>
<dbReference type="Proteomes" id="UP000094236">
    <property type="component" value="Unassembled WGS sequence"/>
</dbReference>
<feature type="transmembrane region" description="Helical" evidence="1">
    <location>
        <begin position="25"/>
        <end position="42"/>
    </location>
</feature>
<name>A0A1E4TYK4_PACTA</name>